<organism evidence="5 6">
    <name type="scientific">Nakamurella flavida</name>
    <dbReference type="NCBI Taxonomy" id="363630"/>
    <lineage>
        <taxon>Bacteria</taxon>
        <taxon>Bacillati</taxon>
        <taxon>Actinomycetota</taxon>
        <taxon>Actinomycetes</taxon>
        <taxon>Nakamurellales</taxon>
        <taxon>Nakamurellaceae</taxon>
        <taxon>Nakamurella</taxon>
    </lineage>
</organism>
<dbReference type="GO" id="GO:0004497">
    <property type="term" value="F:monooxygenase activity"/>
    <property type="evidence" value="ECO:0007669"/>
    <property type="project" value="UniProtKB-KW"/>
</dbReference>
<dbReference type="AlphaFoldDB" id="A0A938YHY9"/>
<keyword evidence="6" id="KW-1185">Reference proteome</keyword>
<dbReference type="Proteomes" id="UP000663801">
    <property type="component" value="Unassembled WGS sequence"/>
</dbReference>
<comment type="caution">
    <text evidence="5">The sequence shown here is derived from an EMBL/GenBank/DDBJ whole genome shotgun (WGS) entry which is preliminary data.</text>
</comment>
<name>A0A938YHY9_9ACTN</name>
<dbReference type="EMBL" id="JAERWL010000014">
    <property type="protein sequence ID" value="MBM9478025.1"/>
    <property type="molecule type" value="Genomic_DNA"/>
</dbReference>
<evidence type="ECO:0000256" key="4">
    <source>
        <dbReference type="SAM" id="SignalP"/>
    </source>
</evidence>
<dbReference type="PANTHER" id="PTHR13789:SF309">
    <property type="entry name" value="PUTATIVE (AFU_ORTHOLOGUE AFUA_6G14510)-RELATED"/>
    <property type="match status" value="1"/>
</dbReference>
<dbReference type="InterPro" id="IPR050493">
    <property type="entry name" value="FAD-dep_Monooxygenase_BioMet"/>
</dbReference>
<protein>
    <submittedName>
        <fullName evidence="5">Uncharacterized protein</fullName>
    </submittedName>
</protein>
<keyword evidence="1" id="KW-0560">Oxidoreductase</keyword>
<evidence type="ECO:0000256" key="2">
    <source>
        <dbReference type="ARBA" id="ARBA00023033"/>
    </source>
</evidence>
<dbReference type="InterPro" id="IPR036188">
    <property type="entry name" value="FAD/NAD-bd_sf"/>
</dbReference>
<keyword evidence="4" id="KW-0732">Signal</keyword>
<feature type="signal peptide" evidence="4">
    <location>
        <begin position="1"/>
        <end position="23"/>
    </location>
</feature>
<keyword evidence="2" id="KW-0503">Monooxygenase</keyword>
<dbReference type="Gene3D" id="3.50.50.60">
    <property type="entry name" value="FAD/NAD(P)-binding domain"/>
    <property type="match status" value="1"/>
</dbReference>
<dbReference type="SUPFAM" id="SSF51905">
    <property type="entry name" value="FAD/NAD(P)-binding domain"/>
    <property type="match status" value="1"/>
</dbReference>
<sequence>MQRVIVIGASLAGLLAAAGISDAGGANRPVTVLDRDPTPVDGTARPGVPQGRQPHVLLRRGLLALQELLPDLRPALLARGAVPLDTGDLAWRDVTGWALHGEPAHEILSLTRPLLEAVVAEQVGALPGVTIRRGAAVTDLRRVGRSWQIRLDDGSTLTADVVVDASGRSSRLPQWLAGMGVGPADETVVDARLGYSCRLYAGGPDPRELAGVVVLSDPTLPKGGIGLPVENGGWIIAATGTGDCRPPRDEAEFDAYLTGLRDPALADLAASCTGGGPVAVHRQTANRRRAYDQVPHWPAGLLPVGDAMCAFNPVYGQGITVAALQATTLRREWPARMDPAATRKLLSRLTSTTALPWAMAVGEDLRFPTTPGSQGLVQQLTGAWAREVGRLGVHGDRRATRALTTTYHLMGSPLAMLDPRLVLRAGLDLVGVRGAPNPRPAVLETLVEPAHAPAG</sequence>
<evidence type="ECO:0000313" key="5">
    <source>
        <dbReference type="EMBL" id="MBM9478025.1"/>
    </source>
</evidence>
<gene>
    <name evidence="5" type="ORF">JL107_16370</name>
</gene>
<dbReference type="PANTHER" id="PTHR13789">
    <property type="entry name" value="MONOOXYGENASE"/>
    <property type="match status" value="1"/>
</dbReference>
<evidence type="ECO:0000256" key="1">
    <source>
        <dbReference type="ARBA" id="ARBA00023002"/>
    </source>
</evidence>
<reference evidence="5" key="1">
    <citation type="submission" date="2021-01" db="EMBL/GenBank/DDBJ databases">
        <title>KCTC 19127 draft genome.</title>
        <authorList>
            <person name="An D."/>
        </authorList>
    </citation>
    <scope>NUCLEOTIDE SEQUENCE</scope>
    <source>
        <strain evidence="5">KCTC 19127</strain>
    </source>
</reference>
<feature type="region of interest" description="Disordered" evidence="3">
    <location>
        <begin position="27"/>
        <end position="51"/>
    </location>
</feature>
<evidence type="ECO:0000256" key="3">
    <source>
        <dbReference type="SAM" id="MobiDB-lite"/>
    </source>
</evidence>
<evidence type="ECO:0000313" key="6">
    <source>
        <dbReference type="Proteomes" id="UP000663801"/>
    </source>
</evidence>
<feature type="chain" id="PRO_5038467898" evidence="4">
    <location>
        <begin position="24"/>
        <end position="455"/>
    </location>
</feature>
<proteinExistence type="predicted"/>
<dbReference type="RefSeq" id="WP_205258142.1">
    <property type="nucleotide sequence ID" value="NZ_BAAAPV010000002.1"/>
</dbReference>
<accession>A0A938YHY9</accession>